<dbReference type="EMBL" id="JAPEUX010000003">
    <property type="protein sequence ID" value="KAJ4355917.1"/>
    <property type="molecule type" value="Genomic_DNA"/>
</dbReference>
<feature type="compositionally biased region" description="Polar residues" evidence="1">
    <location>
        <begin position="41"/>
        <end position="68"/>
    </location>
</feature>
<dbReference type="OrthoDB" id="3734244at2759"/>
<feature type="region of interest" description="Disordered" evidence="1">
    <location>
        <begin position="1"/>
        <end position="99"/>
    </location>
</feature>
<feature type="compositionally biased region" description="Basic and acidic residues" evidence="1">
    <location>
        <begin position="89"/>
        <end position="99"/>
    </location>
</feature>
<accession>A0A9W9CCZ7</accession>
<dbReference type="PROSITE" id="PS51257">
    <property type="entry name" value="PROKAR_LIPOPROTEIN"/>
    <property type="match status" value="1"/>
</dbReference>
<comment type="caution">
    <text evidence="2">The sequence shown here is derived from an EMBL/GenBank/DDBJ whole genome shotgun (WGS) entry which is preliminary data.</text>
</comment>
<feature type="compositionally biased region" description="Polar residues" evidence="1">
    <location>
        <begin position="7"/>
        <end position="17"/>
    </location>
</feature>
<sequence>MKDSATLPVTTTTSCRLLSQPAAPTKPNENIHNSEFRMSESGISDSRSTSPKPSFGSFLQHNRPSSMFSILRNKSKPNSTLTTAATPKKGKDVIDPMDGKTKACDRAKTFETFVDGEQLRADPGVAEQVGTTSDVKRGLRKVRGWFGKKKGDEER</sequence>
<dbReference type="Proteomes" id="UP001140513">
    <property type="component" value="Unassembled WGS sequence"/>
</dbReference>
<reference evidence="2" key="1">
    <citation type="submission" date="2022-10" db="EMBL/GenBank/DDBJ databases">
        <title>Tapping the CABI collections for fungal endophytes: first genome assemblies for Collariella, Neodidymelliopsis, Ascochyta clinopodiicola, Didymella pomorum, Didymosphaeria variabile, Neocosmospora piperis and Neocucurbitaria cava.</title>
        <authorList>
            <person name="Hill R."/>
        </authorList>
    </citation>
    <scope>NUCLEOTIDE SEQUENCE</scope>
    <source>
        <strain evidence="2">IMI 356815</strain>
    </source>
</reference>
<name>A0A9W9CCZ7_9PLEO</name>
<proteinExistence type="predicted"/>
<dbReference type="GeneID" id="80907472"/>
<organism evidence="2 3">
    <name type="scientific">Didymosphaeria variabile</name>
    <dbReference type="NCBI Taxonomy" id="1932322"/>
    <lineage>
        <taxon>Eukaryota</taxon>
        <taxon>Fungi</taxon>
        <taxon>Dikarya</taxon>
        <taxon>Ascomycota</taxon>
        <taxon>Pezizomycotina</taxon>
        <taxon>Dothideomycetes</taxon>
        <taxon>Pleosporomycetidae</taxon>
        <taxon>Pleosporales</taxon>
        <taxon>Massarineae</taxon>
        <taxon>Didymosphaeriaceae</taxon>
        <taxon>Didymosphaeria</taxon>
    </lineage>
</organism>
<evidence type="ECO:0000256" key="1">
    <source>
        <dbReference type="SAM" id="MobiDB-lite"/>
    </source>
</evidence>
<keyword evidence="3" id="KW-1185">Reference proteome</keyword>
<evidence type="ECO:0000313" key="2">
    <source>
        <dbReference type="EMBL" id="KAJ4355917.1"/>
    </source>
</evidence>
<gene>
    <name evidence="2" type="ORF">N0V89_003942</name>
</gene>
<feature type="compositionally biased region" description="Polar residues" evidence="1">
    <location>
        <begin position="76"/>
        <end position="85"/>
    </location>
</feature>
<dbReference type="AlphaFoldDB" id="A0A9W9CCZ7"/>
<dbReference type="RefSeq" id="XP_056073043.1">
    <property type="nucleotide sequence ID" value="XM_056212735.1"/>
</dbReference>
<protein>
    <submittedName>
        <fullName evidence="2">Uncharacterized protein</fullName>
    </submittedName>
</protein>
<evidence type="ECO:0000313" key="3">
    <source>
        <dbReference type="Proteomes" id="UP001140513"/>
    </source>
</evidence>